<dbReference type="InterPro" id="IPR018704">
    <property type="entry name" value="SecYEG/CpoB_TPR"/>
</dbReference>
<dbReference type="Proteomes" id="UP000249185">
    <property type="component" value="Unassembled WGS sequence"/>
</dbReference>
<keyword evidence="1" id="KW-0472">Membrane</keyword>
<proteinExistence type="predicted"/>
<feature type="domain" description="Ancillary SecYEG translocon subunit/Cell division coordinator CpoB TPR" evidence="2">
    <location>
        <begin position="29"/>
        <end position="184"/>
    </location>
</feature>
<gene>
    <name evidence="3" type="ORF">DI556_04110</name>
</gene>
<reference evidence="3 4" key="1">
    <citation type="submission" date="2017-08" db="EMBL/GenBank/DDBJ databases">
        <title>Infants hospitalized years apart are colonized by the same room-sourced microbial strains.</title>
        <authorList>
            <person name="Brooks B."/>
            <person name="Olm M.R."/>
            <person name="Firek B.A."/>
            <person name="Baker R."/>
            <person name="Thomas B.C."/>
            <person name="Morowitz M.J."/>
            <person name="Banfield J.F."/>
        </authorList>
    </citation>
    <scope>NUCLEOTIDE SEQUENCE [LARGE SCALE GENOMIC DNA]</scope>
    <source>
        <strain evidence="3">S2_005_002_R2_34</strain>
    </source>
</reference>
<evidence type="ECO:0000259" key="2">
    <source>
        <dbReference type="Pfam" id="PF09976"/>
    </source>
</evidence>
<protein>
    <recommendedName>
        <fullName evidence="2">Ancillary SecYEG translocon subunit/Cell division coordinator CpoB TPR domain-containing protein</fullName>
    </recommendedName>
</protein>
<dbReference type="Pfam" id="PF09976">
    <property type="entry name" value="TPR_21"/>
    <property type="match status" value="1"/>
</dbReference>
<keyword evidence="1" id="KW-0812">Transmembrane</keyword>
<name>A0A2W5NGI7_RHOSU</name>
<dbReference type="AlphaFoldDB" id="A0A2W5NGI7"/>
<accession>A0A2W5NGI7</accession>
<comment type="caution">
    <text evidence="3">The sequence shown here is derived from an EMBL/GenBank/DDBJ whole genome shotgun (WGS) entry which is preliminary data.</text>
</comment>
<evidence type="ECO:0000313" key="4">
    <source>
        <dbReference type="Proteomes" id="UP000249185"/>
    </source>
</evidence>
<evidence type="ECO:0000313" key="3">
    <source>
        <dbReference type="EMBL" id="PZQ51359.1"/>
    </source>
</evidence>
<keyword evidence="1" id="KW-1133">Transmembrane helix</keyword>
<organism evidence="3 4">
    <name type="scientific">Rhodovulum sulfidophilum</name>
    <name type="common">Rhodobacter sulfidophilus</name>
    <dbReference type="NCBI Taxonomy" id="35806"/>
    <lineage>
        <taxon>Bacteria</taxon>
        <taxon>Pseudomonadati</taxon>
        <taxon>Pseudomonadota</taxon>
        <taxon>Alphaproteobacteria</taxon>
        <taxon>Rhodobacterales</taxon>
        <taxon>Paracoccaceae</taxon>
        <taxon>Rhodovulum</taxon>
    </lineage>
</organism>
<evidence type="ECO:0000256" key="1">
    <source>
        <dbReference type="SAM" id="Phobius"/>
    </source>
</evidence>
<sequence length="231" mass="24248">MSQSDSFFHEVNEEVRRESLRRGMARYGWLIVVLVIAAVGGAAFYEWRQYSGQQSAQRAGDALRAAYLETDPAKRAEALAGVATAEPRAAAVAWLAEAGSQIEAGNTDAAATTLATLADDGAAPELYRQLGALLRVMLLGDAMDGTERAATLETLVSTESPFQALALEQRALLRLGQGDRDGALADLDTILTLPQAPQTLGDRARQLIVAAGGTVPQAGVVTVPADTPSDG</sequence>
<dbReference type="EMBL" id="QFPW01000002">
    <property type="protein sequence ID" value="PZQ51359.1"/>
    <property type="molecule type" value="Genomic_DNA"/>
</dbReference>
<feature type="transmembrane region" description="Helical" evidence="1">
    <location>
        <begin position="27"/>
        <end position="45"/>
    </location>
</feature>